<dbReference type="KEGG" id="mob:NCTC10112_00385"/>
<proteinExistence type="predicted"/>
<name>A0A448ZWY0_METOS</name>
<reference evidence="1 2" key="1">
    <citation type="submission" date="2019-01" db="EMBL/GenBank/DDBJ databases">
        <authorList>
            <consortium name="Pathogen Informatics"/>
        </authorList>
    </citation>
    <scope>NUCLEOTIDE SEQUENCE [LARGE SCALE GENOMIC DNA]</scope>
    <source>
        <strain evidence="1 2">NCTC10112</strain>
    </source>
</reference>
<dbReference type="Proteomes" id="UP000290482">
    <property type="component" value="Chromosome"/>
</dbReference>
<dbReference type="EMBL" id="LR214940">
    <property type="protein sequence ID" value="VEU55731.1"/>
    <property type="molecule type" value="Genomic_DNA"/>
</dbReference>
<organism evidence="1 2">
    <name type="scientific">Metamycoplasma orale</name>
    <name type="common">Mycoplasma orale</name>
    <dbReference type="NCBI Taxonomy" id="2121"/>
    <lineage>
        <taxon>Bacteria</taxon>
        <taxon>Bacillati</taxon>
        <taxon>Mycoplasmatota</taxon>
        <taxon>Mycoplasmoidales</taxon>
        <taxon>Metamycoplasmataceae</taxon>
        <taxon>Metamycoplasma</taxon>
    </lineage>
</organism>
<gene>
    <name evidence="1" type="ORF">NCTC10112_00385</name>
</gene>
<dbReference type="AlphaFoldDB" id="A0A448ZWY0"/>
<dbReference type="RefSeq" id="WP_022936028.1">
    <property type="nucleotide sequence ID" value="NZ_LR214940.1"/>
</dbReference>
<evidence type="ECO:0000313" key="1">
    <source>
        <dbReference type="EMBL" id="VEU55731.1"/>
    </source>
</evidence>
<evidence type="ECO:0000313" key="2">
    <source>
        <dbReference type="Proteomes" id="UP000290482"/>
    </source>
</evidence>
<accession>A0A448ZWY0</accession>
<sequence length="100" mass="11531">MITIDYVEKKDGNKYITITNSADSKNKNSIQIDLSQPSDWSKQNINNFIIRTVSIAEDKLELPKLTESAQKQINEKSDVAESIKFINELFTEFVNKYNNK</sequence>
<dbReference type="OrthoDB" id="400917at2"/>
<protein>
    <submittedName>
        <fullName evidence="1">Uncharacterized protein</fullName>
    </submittedName>
</protein>
<keyword evidence="2" id="KW-1185">Reference proteome</keyword>